<sequence>MLDRMRRLSCGLINSLGTLLSMAISDSRGILVGYTHSTRGGIQHVPRSRGRRSNAKSCLHLTLGFDALAVPLARIASGEAMHASLSWTDPVASSGSIRLTSPCMAILRNGSSTGVAFSNHNHRFPEILILCRAPFATDGRFQ</sequence>
<evidence type="ECO:0000313" key="1">
    <source>
        <dbReference type="EMBL" id="OSD01885.1"/>
    </source>
</evidence>
<reference evidence="1 2" key="1">
    <citation type="journal article" date="2015" name="Biotechnol. Biofuels">
        <title>Enhanced degradation of softwood versus hardwood by the white-rot fungus Pycnoporus coccineus.</title>
        <authorList>
            <person name="Couturier M."/>
            <person name="Navarro D."/>
            <person name="Chevret D."/>
            <person name="Henrissat B."/>
            <person name="Piumi F."/>
            <person name="Ruiz-Duenas F.J."/>
            <person name="Martinez A.T."/>
            <person name="Grigoriev I.V."/>
            <person name="Riley R."/>
            <person name="Lipzen A."/>
            <person name="Berrin J.G."/>
            <person name="Master E.R."/>
            <person name="Rosso M.N."/>
        </authorList>
    </citation>
    <scope>NUCLEOTIDE SEQUENCE [LARGE SCALE GENOMIC DNA]</scope>
    <source>
        <strain evidence="1 2">BRFM310</strain>
    </source>
</reference>
<proteinExistence type="predicted"/>
<organism evidence="1 2">
    <name type="scientific">Trametes coccinea (strain BRFM310)</name>
    <name type="common">Pycnoporus coccineus</name>
    <dbReference type="NCBI Taxonomy" id="1353009"/>
    <lineage>
        <taxon>Eukaryota</taxon>
        <taxon>Fungi</taxon>
        <taxon>Dikarya</taxon>
        <taxon>Basidiomycota</taxon>
        <taxon>Agaricomycotina</taxon>
        <taxon>Agaricomycetes</taxon>
        <taxon>Polyporales</taxon>
        <taxon>Polyporaceae</taxon>
        <taxon>Trametes</taxon>
    </lineage>
</organism>
<keyword evidence="2" id="KW-1185">Reference proteome</keyword>
<accession>A0A1Y2IL71</accession>
<protein>
    <submittedName>
        <fullName evidence="1">Uncharacterized protein</fullName>
    </submittedName>
</protein>
<dbReference type="EMBL" id="KZ084108">
    <property type="protein sequence ID" value="OSD01885.1"/>
    <property type="molecule type" value="Genomic_DNA"/>
</dbReference>
<dbReference type="AlphaFoldDB" id="A0A1Y2IL71"/>
<gene>
    <name evidence="1" type="ORF">PYCCODRAFT_453539</name>
</gene>
<evidence type="ECO:0000313" key="2">
    <source>
        <dbReference type="Proteomes" id="UP000193067"/>
    </source>
</evidence>
<name>A0A1Y2IL71_TRAC3</name>
<dbReference type="Proteomes" id="UP000193067">
    <property type="component" value="Unassembled WGS sequence"/>
</dbReference>